<dbReference type="KEGG" id="smr:Smar_1564"/>
<dbReference type="InterPro" id="IPR027417">
    <property type="entry name" value="P-loop_NTPase"/>
</dbReference>
<dbReference type="GeneID" id="4907243"/>
<dbReference type="SUPFAM" id="SSF52540">
    <property type="entry name" value="P-loop containing nucleoside triphosphate hydrolases"/>
    <property type="match status" value="1"/>
</dbReference>
<sequence>MNSPILVVENIVKEYGGKAVLKGISFSLGKSVVYSLLGPNSAGKTTLLNVLCGMVKPETGSVIVNDMLDLAKLPDNMLAVLRRNQYSYLLQEDIMVEHFNTYDNIVLPFILYGKQPPKDLVDELVKIFNIEKLLDKYPSELSGGERRKVSLIRALVKAHYSSVVLLDEPTSNLDIESTKKLIDILPKLSENRIVVIATHDQELAKLPARIVAMRSGQIERIH</sequence>
<dbReference type="eggNOG" id="arCOG00922">
    <property type="taxonomic scope" value="Archaea"/>
</dbReference>
<organism evidence="4 5">
    <name type="scientific">Staphylothermus marinus (strain ATCC 43588 / DSM 3639 / JCM 9404 / F1)</name>
    <dbReference type="NCBI Taxonomy" id="399550"/>
    <lineage>
        <taxon>Archaea</taxon>
        <taxon>Thermoproteota</taxon>
        <taxon>Thermoprotei</taxon>
        <taxon>Desulfurococcales</taxon>
        <taxon>Desulfurococcaceae</taxon>
        <taxon>Staphylothermus</taxon>
    </lineage>
</organism>
<dbReference type="HOGENOM" id="CLU_000604_1_22_2"/>
<keyword evidence="1" id="KW-0547">Nucleotide-binding</keyword>
<dbReference type="PROSITE" id="PS00211">
    <property type="entry name" value="ABC_TRANSPORTER_1"/>
    <property type="match status" value="1"/>
</dbReference>
<dbReference type="EMBL" id="CP000575">
    <property type="protein sequence ID" value="ABN70649.1"/>
    <property type="molecule type" value="Genomic_DNA"/>
</dbReference>
<protein>
    <submittedName>
        <fullName evidence="4">ABC transporter related</fullName>
    </submittedName>
</protein>
<reference evidence="4 5" key="2">
    <citation type="journal article" date="2009" name="Stand. Genomic Sci.">
        <title>Complete genome sequence of Staphylothermus marinus Stetter and Fiala 1986 type strain F1.</title>
        <authorList>
            <person name="Anderson I.J."/>
            <person name="Sun H."/>
            <person name="Lapidus A."/>
            <person name="Copeland A."/>
            <person name="Glavina Del Rio T."/>
            <person name="Tice H."/>
            <person name="Dalin E."/>
            <person name="Lucas S."/>
            <person name="Barry K."/>
            <person name="Land M."/>
            <person name="Richardson P."/>
            <person name="Huber H."/>
            <person name="Kyrpides N.C."/>
        </authorList>
    </citation>
    <scope>NUCLEOTIDE SEQUENCE [LARGE SCALE GENOMIC DNA]</scope>
    <source>
        <strain evidence="5">ATCC 43588 / DSM 3639 / JCM 9404 / F1</strain>
    </source>
</reference>
<feature type="domain" description="ABC transporter" evidence="3">
    <location>
        <begin position="6"/>
        <end position="221"/>
    </location>
</feature>
<keyword evidence="2" id="KW-0067">ATP-binding</keyword>
<name>A3DPT9_STAMF</name>
<evidence type="ECO:0000256" key="2">
    <source>
        <dbReference type="ARBA" id="ARBA00022840"/>
    </source>
</evidence>
<dbReference type="GO" id="GO:0022857">
    <property type="term" value="F:transmembrane transporter activity"/>
    <property type="evidence" value="ECO:0007669"/>
    <property type="project" value="TreeGrafter"/>
</dbReference>
<dbReference type="GO" id="GO:0005886">
    <property type="term" value="C:plasma membrane"/>
    <property type="evidence" value="ECO:0007669"/>
    <property type="project" value="TreeGrafter"/>
</dbReference>
<dbReference type="Gene3D" id="3.40.50.300">
    <property type="entry name" value="P-loop containing nucleotide triphosphate hydrolases"/>
    <property type="match status" value="1"/>
</dbReference>
<dbReference type="RefSeq" id="WP_011839843.1">
    <property type="nucleotide sequence ID" value="NC_009033.1"/>
</dbReference>
<dbReference type="SMART" id="SM00382">
    <property type="entry name" value="AAA"/>
    <property type="match status" value="1"/>
</dbReference>
<dbReference type="PROSITE" id="PS50893">
    <property type="entry name" value="ABC_TRANSPORTER_2"/>
    <property type="match status" value="1"/>
</dbReference>
<dbReference type="InterPro" id="IPR015854">
    <property type="entry name" value="ABC_transpr_LolD-like"/>
</dbReference>
<dbReference type="Pfam" id="PF00005">
    <property type="entry name" value="ABC_tran"/>
    <property type="match status" value="1"/>
</dbReference>
<accession>A3DPT9</accession>
<evidence type="ECO:0000256" key="1">
    <source>
        <dbReference type="ARBA" id="ARBA00022741"/>
    </source>
</evidence>
<evidence type="ECO:0000313" key="5">
    <source>
        <dbReference type="Proteomes" id="UP000000254"/>
    </source>
</evidence>
<dbReference type="OrthoDB" id="18209at2157"/>
<dbReference type="AlphaFoldDB" id="A3DPT9"/>
<keyword evidence="5" id="KW-1185">Reference proteome</keyword>
<dbReference type="InterPro" id="IPR017871">
    <property type="entry name" value="ABC_transporter-like_CS"/>
</dbReference>
<dbReference type="GO" id="GO:0005524">
    <property type="term" value="F:ATP binding"/>
    <property type="evidence" value="ECO:0007669"/>
    <property type="project" value="UniProtKB-KW"/>
</dbReference>
<evidence type="ECO:0000313" key="4">
    <source>
        <dbReference type="EMBL" id="ABN70649.1"/>
    </source>
</evidence>
<evidence type="ECO:0000259" key="3">
    <source>
        <dbReference type="PROSITE" id="PS50893"/>
    </source>
</evidence>
<dbReference type="PANTHER" id="PTHR24220">
    <property type="entry name" value="IMPORT ATP-BINDING PROTEIN"/>
    <property type="match status" value="1"/>
</dbReference>
<dbReference type="Proteomes" id="UP000000254">
    <property type="component" value="Chromosome"/>
</dbReference>
<reference evidence="5" key="1">
    <citation type="journal article" date="2009" name="BMC Genomics">
        <title>The complete genome sequence of Staphylothermus marinus reveals differences in sulfur metabolism among heterotrophic Crenarchaeota.</title>
        <authorList>
            <person name="Anderson I.J."/>
            <person name="Dharmarajan L."/>
            <person name="Rodriguez J."/>
            <person name="Hooper S."/>
            <person name="Porat I."/>
            <person name="Ulrich L.E."/>
            <person name="Elkins J.G."/>
            <person name="Mavromatis K."/>
            <person name="Sun H."/>
            <person name="Land M."/>
            <person name="Lapidus A."/>
            <person name="Lucas S."/>
            <person name="Barry K."/>
            <person name="Huber H."/>
            <person name="Zhulin I.B."/>
            <person name="Whitman W.B."/>
            <person name="Mukhopadhyay B."/>
            <person name="Woese C."/>
            <person name="Bristow J."/>
            <person name="Kyrpides N."/>
        </authorList>
    </citation>
    <scope>NUCLEOTIDE SEQUENCE [LARGE SCALE GENOMIC DNA]</scope>
    <source>
        <strain evidence="5">ATCC 43588 / DSM 3639 / JCM 9404 / F1</strain>
    </source>
</reference>
<dbReference type="InterPro" id="IPR003439">
    <property type="entry name" value="ABC_transporter-like_ATP-bd"/>
</dbReference>
<dbReference type="GO" id="GO:0016887">
    <property type="term" value="F:ATP hydrolysis activity"/>
    <property type="evidence" value="ECO:0007669"/>
    <property type="project" value="InterPro"/>
</dbReference>
<dbReference type="STRING" id="399550.Smar_1564"/>
<gene>
    <name evidence="4" type="ordered locus">Smar_1564</name>
</gene>
<proteinExistence type="predicted"/>
<dbReference type="InterPro" id="IPR003593">
    <property type="entry name" value="AAA+_ATPase"/>
</dbReference>